<dbReference type="RefSeq" id="WP_359697302.1">
    <property type="nucleotide sequence ID" value="NZ_JBEYXT010000092.1"/>
</dbReference>
<evidence type="ECO:0000313" key="3">
    <source>
        <dbReference type="Proteomes" id="UP001551189"/>
    </source>
</evidence>
<dbReference type="InterPro" id="IPR029068">
    <property type="entry name" value="Glyas_Bleomycin-R_OHBP_Dase"/>
</dbReference>
<sequence length="312" mass="33252">MEEITMRIRSLTPLLAGLLALVPSIGTSVAHAAPAHAPTQAQPVSYGPQYAAAHVYLEPGSMPAFVRSWEAAFGGSHLDFVDNVDVTPTPSSALWTFITSPVGDLSVFDYHTPLPHPFGEERTGWGVTDVDAALKAARDSGAYELVAPFDDAIGRNAVIQFPGGIDTQLWLNFTPPKLPELTTVPENRVYVTAGTLRPFLSSYLRFTRGRVVDDQLAADAAEVGETGRMHRISITSQFGKTVVFVTDGHLPNPYGHEVTGYQVSDLDSTVAKATATGAQVVAEPHTANGRTSAVLKFPGGYIAEVHQDAGVS</sequence>
<dbReference type="EMBL" id="JBEYXT010000092">
    <property type="protein sequence ID" value="MEU6803376.1"/>
    <property type="molecule type" value="Genomic_DNA"/>
</dbReference>
<dbReference type="SUPFAM" id="SSF54593">
    <property type="entry name" value="Glyoxalase/Bleomycin resistance protein/Dihydroxybiphenyl dioxygenase"/>
    <property type="match status" value="2"/>
</dbReference>
<dbReference type="Gene3D" id="3.10.180.10">
    <property type="entry name" value="2,3-Dihydroxybiphenyl 1,2-Dioxygenase, domain 1"/>
    <property type="match status" value="1"/>
</dbReference>
<protein>
    <submittedName>
        <fullName evidence="2">Glyoxalase</fullName>
    </submittedName>
</protein>
<reference evidence="2 3" key="1">
    <citation type="submission" date="2024-06" db="EMBL/GenBank/DDBJ databases">
        <title>The Natural Products Discovery Center: Release of the First 8490 Sequenced Strains for Exploring Actinobacteria Biosynthetic Diversity.</title>
        <authorList>
            <person name="Kalkreuter E."/>
            <person name="Kautsar S.A."/>
            <person name="Yang D."/>
            <person name="Bader C.D."/>
            <person name="Teijaro C.N."/>
            <person name="Fluegel L."/>
            <person name="Davis C.M."/>
            <person name="Simpson J.R."/>
            <person name="Lauterbach L."/>
            <person name="Steele A.D."/>
            <person name="Gui C."/>
            <person name="Meng S."/>
            <person name="Li G."/>
            <person name="Viehrig K."/>
            <person name="Ye F."/>
            <person name="Su P."/>
            <person name="Kiefer A.F."/>
            <person name="Nichols A."/>
            <person name="Cepeda A.J."/>
            <person name="Yan W."/>
            <person name="Fan B."/>
            <person name="Jiang Y."/>
            <person name="Adhikari A."/>
            <person name="Zheng C.-J."/>
            <person name="Schuster L."/>
            <person name="Cowan T.M."/>
            <person name="Smanski M.J."/>
            <person name="Chevrette M.G."/>
            <person name="De Carvalho L.P.S."/>
            <person name="Shen B."/>
        </authorList>
    </citation>
    <scope>NUCLEOTIDE SEQUENCE [LARGE SCALE GENOMIC DNA]</scope>
    <source>
        <strain evidence="2 3">NPDC046851</strain>
    </source>
</reference>
<keyword evidence="3" id="KW-1185">Reference proteome</keyword>
<keyword evidence="1" id="KW-0732">Signal</keyword>
<name>A0ABV3B2L4_9ACTN</name>
<accession>A0ABV3B2L4</accession>
<feature type="chain" id="PRO_5046593368" evidence="1">
    <location>
        <begin position="33"/>
        <end position="312"/>
    </location>
</feature>
<comment type="caution">
    <text evidence="2">The sequence shown here is derived from an EMBL/GenBank/DDBJ whole genome shotgun (WGS) entry which is preliminary data.</text>
</comment>
<gene>
    <name evidence="2" type="ORF">ABZ931_20535</name>
</gene>
<feature type="signal peptide" evidence="1">
    <location>
        <begin position="1"/>
        <end position="32"/>
    </location>
</feature>
<organism evidence="2 3">
    <name type="scientific">Streptomyces neyagawaensis</name>
    <dbReference type="NCBI Taxonomy" id="42238"/>
    <lineage>
        <taxon>Bacteria</taxon>
        <taxon>Bacillati</taxon>
        <taxon>Actinomycetota</taxon>
        <taxon>Actinomycetes</taxon>
        <taxon>Kitasatosporales</taxon>
        <taxon>Streptomycetaceae</taxon>
        <taxon>Streptomyces</taxon>
    </lineage>
</organism>
<evidence type="ECO:0000256" key="1">
    <source>
        <dbReference type="SAM" id="SignalP"/>
    </source>
</evidence>
<proteinExistence type="predicted"/>
<evidence type="ECO:0000313" key="2">
    <source>
        <dbReference type="EMBL" id="MEU6803376.1"/>
    </source>
</evidence>
<dbReference type="Proteomes" id="UP001551189">
    <property type="component" value="Unassembled WGS sequence"/>
</dbReference>